<feature type="transmembrane region" description="Helical" evidence="7">
    <location>
        <begin position="541"/>
        <end position="561"/>
    </location>
</feature>
<dbReference type="InterPro" id="IPR050524">
    <property type="entry name" value="APC_YAT"/>
</dbReference>
<evidence type="ECO:0000313" key="10">
    <source>
        <dbReference type="Proteomes" id="UP000777438"/>
    </source>
</evidence>
<feature type="transmembrane region" description="Helical" evidence="7">
    <location>
        <begin position="325"/>
        <end position="344"/>
    </location>
</feature>
<dbReference type="InterPro" id="IPR004841">
    <property type="entry name" value="AA-permease/SLC12A_dom"/>
</dbReference>
<dbReference type="Pfam" id="PF00324">
    <property type="entry name" value="AA_permease"/>
    <property type="match status" value="1"/>
</dbReference>
<protein>
    <submittedName>
        <fullName evidence="9">Amino acid permease-domain-containing protein</fullName>
    </submittedName>
</protein>
<dbReference type="PANTHER" id="PTHR43341">
    <property type="entry name" value="AMINO ACID PERMEASE"/>
    <property type="match status" value="1"/>
</dbReference>
<proteinExistence type="predicted"/>
<keyword evidence="3 7" id="KW-0812">Transmembrane</keyword>
<dbReference type="GO" id="GO:0016020">
    <property type="term" value="C:membrane"/>
    <property type="evidence" value="ECO:0007669"/>
    <property type="project" value="UniProtKB-SubCell"/>
</dbReference>
<dbReference type="Proteomes" id="UP000777438">
    <property type="component" value="Unassembled WGS sequence"/>
</dbReference>
<keyword evidence="6 7" id="KW-0472">Membrane</keyword>
<dbReference type="Gene3D" id="1.20.1740.10">
    <property type="entry name" value="Amino acid/polyamine transporter I"/>
    <property type="match status" value="1"/>
</dbReference>
<dbReference type="AlphaFoldDB" id="A0A9P8VPB6"/>
<comment type="caution">
    <text evidence="9">The sequence shown here is derived from an EMBL/GenBank/DDBJ whole genome shotgun (WGS) entry which is preliminary data.</text>
</comment>
<feature type="transmembrane region" description="Helical" evidence="7">
    <location>
        <begin position="364"/>
        <end position="392"/>
    </location>
</feature>
<accession>A0A9P8VPB6</accession>
<evidence type="ECO:0000259" key="8">
    <source>
        <dbReference type="Pfam" id="PF00324"/>
    </source>
</evidence>
<reference evidence="9 10" key="1">
    <citation type="journal article" date="2021" name="Nat. Commun.">
        <title>Genetic determinants of endophytism in the Arabidopsis root mycobiome.</title>
        <authorList>
            <person name="Mesny F."/>
            <person name="Miyauchi S."/>
            <person name="Thiergart T."/>
            <person name="Pickel B."/>
            <person name="Atanasova L."/>
            <person name="Karlsson M."/>
            <person name="Huettel B."/>
            <person name="Barry K.W."/>
            <person name="Haridas S."/>
            <person name="Chen C."/>
            <person name="Bauer D."/>
            <person name="Andreopoulos W."/>
            <person name="Pangilinan J."/>
            <person name="LaButti K."/>
            <person name="Riley R."/>
            <person name="Lipzen A."/>
            <person name="Clum A."/>
            <person name="Drula E."/>
            <person name="Henrissat B."/>
            <person name="Kohler A."/>
            <person name="Grigoriev I.V."/>
            <person name="Martin F.M."/>
            <person name="Hacquard S."/>
        </authorList>
    </citation>
    <scope>NUCLEOTIDE SEQUENCE [LARGE SCALE GENOMIC DNA]</scope>
    <source>
        <strain evidence="9 10">MPI-CAGE-CH-0241</strain>
    </source>
</reference>
<feature type="transmembrane region" description="Helical" evidence="7">
    <location>
        <begin position="498"/>
        <end position="521"/>
    </location>
</feature>
<evidence type="ECO:0000256" key="5">
    <source>
        <dbReference type="ARBA" id="ARBA00022989"/>
    </source>
</evidence>
<evidence type="ECO:0000256" key="3">
    <source>
        <dbReference type="ARBA" id="ARBA00022692"/>
    </source>
</evidence>
<feature type="transmembrane region" description="Helical" evidence="7">
    <location>
        <begin position="242"/>
        <end position="262"/>
    </location>
</feature>
<gene>
    <name evidence="9" type="ORF">B0T10DRAFT_502050</name>
</gene>
<evidence type="ECO:0000256" key="6">
    <source>
        <dbReference type="ARBA" id="ARBA00023136"/>
    </source>
</evidence>
<evidence type="ECO:0000256" key="7">
    <source>
        <dbReference type="SAM" id="Phobius"/>
    </source>
</evidence>
<keyword evidence="2" id="KW-0813">Transport</keyword>
<keyword evidence="4" id="KW-0029">Amino-acid transport</keyword>
<name>A0A9P8VPB6_9HYPO</name>
<organism evidence="9 10">
    <name type="scientific">Thelonectria olida</name>
    <dbReference type="NCBI Taxonomy" id="1576542"/>
    <lineage>
        <taxon>Eukaryota</taxon>
        <taxon>Fungi</taxon>
        <taxon>Dikarya</taxon>
        <taxon>Ascomycota</taxon>
        <taxon>Pezizomycotina</taxon>
        <taxon>Sordariomycetes</taxon>
        <taxon>Hypocreomycetidae</taxon>
        <taxon>Hypocreales</taxon>
        <taxon>Nectriaceae</taxon>
        <taxon>Thelonectria</taxon>
    </lineage>
</organism>
<feature type="transmembrane region" description="Helical" evidence="7">
    <location>
        <begin position="451"/>
        <end position="477"/>
    </location>
</feature>
<sequence>MPGNPIMPTHEVEVVEMKHLSNTGRFNVEGFWWDASAKRPKPTDWMDGFRRAKRRPSKSLDSGYHATPQPVMSAQGDLYYDHRAANAKTATTPLARKLKGRHMQMIAFGAAIGAGLFVASGNALYKGGPANLFLSFLILGAMQYCTVQSLCELCVLFPITGSFSAFSTRFIDPSWGFAIGWSYFLLWLFVLPLEIIAGALAVSYWNDAIPKAMLVTAFLVFIFAINLCGIKAYGEAEFIFSIIKITAIVGFILLGIVINIGGPPEGGYIGGYYWRNPGPFNNGFKGFCTVLVSTAFAFGGTELVGLAAAEAVNPSKSLPKAFKQVFWRITIFYVGATLIMTLLVSSDNPRLMGSSNNSASSTSAFIIAIEKAGITILPSVMNAIILIAIISVGNSAVFSSSRTLLALAEQSHAPQFFAYVDKRGRPLMAILFVVCVGLLGFLADVELHQTIFNWLLATSSLSLIFTWGSICLCHIRFRMAWAYKARSLDQIPVRSHSGVIGSWFALVAYILVLASQVYVAISPIQTPTLDTSTSGKVQTFFLRVMAIPILLVLYVSHKIYFHTQVVPIEKIDIQTGRSSFRSHMIAEPGQDEKRNWPFWKMVYNLLC</sequence>
<feature type="transmembrane region" description="Helical" evidence="7">
    <location>
        <begin position="212"/>
        <end position="230"/>
    </location>
</feature>
<keyword evidence="10" id="KW-1185">Reference proteome</keyword>
<feature type="transmembrane region" description="Helical" evidence="7">
    <location>
        <begin position="427"/>
        <end position="445"/>
    </location>
</feature>
<feature type="transmembrane region" description="Helical" evidence="7">
    <location>
        <begin position="131"/>
        <end position="159"/>
    </location>
</feature>
<feature type="domain" description="Amino acid permease/ SLC12A" evidence="8">
    <location>
        <begin position="102"/>
        <end position="564"/>
    </location>
</feature>
<evidence type="ECO:0000256" key="4">
    <source>
        <dbReference type="ARBA" id="ARBA00022970"/>
    </source>
</evidence>
<keyword evidence="5 7" id="KW-1133">Transmembrane helix</keyword>
<dbReference type="PANTHER" id="PTHR43341:SF1">
    <property type="entry name" value="GENERAL AMINO-ACID PERMEASE GAP1"/>
    <property type="match status" value="1"/>
</dbReference>
<dbReference type="OrthoDB" id="5071848at2759"/>
<dbReference type="GO" id="GO:0015171">
    <property type="term" value="F:amino acid transmembrane transporter activity"/>
    <property type="evidence" value="ECO:0007669"/>
    <property type="project" value="TreeGrafter"/>
</dbReference>
<evidence type="ECO:0000313" key="9">
    <source>
        <dbReference type="EMBL" id="KAH6868870.1"/>
    </source>
</evidence>
<evidence type="ECO:0000256" key="1">
    <source>
        <dbReference type="ARBA" id="ARBA00004141"/>
    </source>
</evidence>
<feature type="transmembrane region" description="Helical" evidence="7">
    <location>
        <begin position="180"/>
        <end position="206"/>
    </location>
</feature>
<dbReference type="EMBL" id="JAGPYM010000086">
    <property type="protein sequence ID" value="KAH6868870.1"/>
    <property type="molecule type" value="Genomic_DNA"/>
</dbReference>
<feature type="transmembrane region" description="Helical" evidence="7">
    <location>
        <begin position="105"/>
        <end position="125"/>
    </location>
</feature>
<dbReference type="FunFam" id="1.20.1740.10:FF:000017">
    <property type="entry name" value="Amino acid permease"/>
    <property type="match status" value="1"/>
</dbReference>
<evidence type="ECO:0000256" key="2">
    <source>
        <dbReference type="ARBA" id="ARBA00022448"/>
    </source>
</evidence>
<feature type="transmembrane region" description="Helical" evidence="7">
    <location>
        <begin position="282"/>
        <end position="304"/>
    </location>
</feature>
<comment type="subcellular location">
    <subcellularLocation>
        <location evidence="1">Membrane</location>
        <topology evidence="1">Multi-pass membrane protein</topology>
    </subcellularLocation>
</comment>